<dbReference type="HOGENOM" id="CLU_712935_0_0_2"/>
<dbReference type="STRING" id="671065.MetMK1DRAFT_00032560"/>
<name>H2C9I4_9CREN</name>
<dbReference type="AlphaFoldDB" id="H2C9I4"/>
<keyword evidence="2" id="KW-1185">Reference proteome</keyword>
<evidence type="ECO:0000313" key="2">
    <source>
        <dbReference type="Proteomes" id="UP000003980"/>
    </source>
</evidence>
<protein>
    <submittedName>
        <fullName evidence="1">Uncharacterized protein</fullName>
    </submittedName>
</protein>
<accession>H2C9I4</accession>
<reference evidence="1 2" key="1">
    <citation type="submission" date="2012-01" db="EMBL/GenBank/DDBJ databases">
        <title>Improved High-Quality Draft sequence of Metallosphaera yellowstonensis MK1.</title>
        <authorList>
            <consortium name="US DOE Joint Genome Institute"/>
            <person name="Lucas S."/>
            <person name="Han J."/>
            <person name="Cheng J.-F."/>
            <person name="Goodwin L."/>
            <person name="Pitluck S."/>
            <person name="Peters L."/>
            <person name="Teshima H."/>
            <person name="Detter J.C."/>
            <person name="Han C."/>
            <person name="Tapia R."/>
            <person name="Land M."/>
            <person name="Hauser L."/>
            <person name="Kyrpides N."/>
            <person name="Kozubal M."/>
            <person name="Macur R.E."/>
            <person name="Jay Z."/>
            <person name="Inskeep W."/>
            <person name="Woyke T."/>
        </authorList>
    </citation>
    <scope>NUCLEOTIDE SEQUENCE [LARGE SCALE GENOMIC DNA]</scope>
    <source>
        <strain evidence="1 2">MK1</strain>
    </source>
</reference>
<sequence length="375" mass="42567">MMITERVIEDARFYGKLIVAVFSDEGFPLNIPDSLSKRLTVIPVNPEEHPEYLVRLTRGIIPAITVMTPSLEIVGIIESANTSYIVSSLRELVDNFVRGNVRPYKISPYVPEPQDPPQDASYEVISKILDGYPADFRTIELVRTFVTTHKEYEKVLKVLKPLDDIASFYLEGGTLNDDFAVYEAVKVIKGERGMPEAFLGEDGRVLRRRGGENWGLLVDEALVGFSFLSRYLREGTDEDLERAKRIFSFVRTHLETERGYRDSVPRDPLTRVEFLEPLANSELAIFLSALWQVTQSETVREKSLKALRCASSSQSLPVKARIALATLRLEKGILVNKPGRFEDSRVMLNKSLDCNFKYSGKCYDTLEAVYEEYSD</sequence>
<dbReference type="RefSeq" id="WP_009075622.1">
    <property type="nucleotide sequence ID" value="NZ_JH597770.1"/>
</dbReference>
<dbReference type="Proteomes" id="UP000003980">
    <property type="component" value="Unassembled WGS sequence"/>
</dbReference>
<proteinExistence type="predicted"/>
<dbReference type="EMBL" id="JH597770">
    <property type="protein sequence ID" value="EHP68810.1"/>
    <property type="molecule type" value="Genomic_DNA"/>
</dbReference>
<dbReference type="OrthoDB" id="36828at2157"/>
<gene>
    <name evidence="1" type="ORF">MetMK1DRAFT_00032560</name>
</gene>
<evidence type="ECO:0000313" key="1">
    <source>
        <dbReference type="EMBL" id="EHP68810.1"/>
    </source>
</evidence>
<dbReference type="eggNOG" id="arCOG06038">
    <property type="taxonomic scope" value="Archaea"/>
</dbReference>
<organism evidence="1 2">
    <name type="scientific">Metallosphaera yellowstonensis MK1</name>
    <dbReference type="NCBI Taxonomy" id="671065"/>
    <lineage>
        <taxon>Archaea</taxon>
        <taxon>Thermoproteota</taxon>
        <taxon>Thermoprotei</taxon>
        <taxon>Sulfolobales</taxon>
        <taxon>Sulfolobaceae</taxon>
        <taxon>Metallosphaera</taxon>
    </lineage>
</organism>